<name>A0AAE0LDU3_9CHLO</name>
<feature type="region of interest" description="Disordered" evidence="1">
    <location>
        <begin position="1"/>
        <end position="105"/>
    </location>
</feature>
<gene>
    <name evidence="2" type="ORF">CYMTET_10616</name>
</gene>
<evidence type="ECO:0000313" key="2">
    <source>
        <dbReference type="EMBL" id="KAK3281598.1"/>
    </source>
</evidence>
<feature type="compositionally biased region" description="Basic residues" evidence="1">
    <location>
        <begin position="50"/>
        <end position="59"/>
    </location>
</feature>
<evidence type="ECO:0000256" key="1">
    <source>
        <dbReference type="SAM" id="MobiDB-lite"/>
    </source>
</evidence>
<proteinExistence type="predicted"/>
<keyword evidence="3" id="KW-1185">Reference proteome</keyword>
<dbReference type="EMBL" id="LGRX02003788">
    <property type="protein sequence ID" value="KAK3281598.1"/>
    <property type="molecule type" value="Genomic_DNA"/>
</dbReference>
<organism evidence="2 3">
    <name type="scientific">Cymbomonas tetramitiformis</name>
    <dbReference type="NCBI Taxonomy" id="36881"/>
    <lineage>
        <taxon>Eukaryota</taxon>
        <taxon>Viridiplantae</taxon>
        <taxon>Chlorophyta</taxon>
        <taxon>Pyramimonadophyceae</taxon>
        <taxon>Pyramimonadales</taxon>
        <taxon>Pyramimonadaceae</taxon>
        <taxon>Cymbomonas</taxon>
    </lineage>
</organism>
<protein>
    <submittedName>
        <fullName evidence="2">Uncharacterized protein</fullName>
    </submittedName>
</protein>
<dbReference type="Proteomes" id="UP001190700">
    <property type="component" value="Unassembled WGS sequence"/>
</dbReference>
<evidence type="ECO:0000313" key="3">
    <source>
        <dbReference type="Proteomes" id="UP001190700"/>
    </source>
</evidence>
<reference evidence="2 3" key="1">
    <citation type="journal article" date="2015" name="Genome Biol. Evol.">
        <title>Comparative Genomics of a Bacterivorous Green Alga Reveals Evolutionary Causalities and Consequences of Phago-Mixotrophic Mode of Nutrition.</title>
        <authorList>
            <person name="Burns J.A."/>
            <person name="Paasch A."/>
            <person name="Narechania A."/>
            <person name="Kim E."/>
        </authorList>
    </citation>
    <scope>NUCLEOTIDE SEQUENCE [LARGE SCALE GENOMIC DNA]</scope>
    <source>
        <strain evidence="2 3">PLY_AMNH</strain>
    </source>
</reference>
<accession>A0AAE0LDU3</accession>
<dbReference type="AlphaFoldDB" id="A0AAE0LDU3"/>
<comment type="caution">
    <text evidence="2">The sequence shown here is derived from an EMBL/GenBank/DDBJ whole genome shotgun (WGS) entry which is preliminary data.</text>
</comment>
<sequence>MQSSTSAMRSFSGEDTYENGHNNAAPVHVDMTLNPLHPAPSEQHASFSQHAHRVLKKGGQRVGVTPPPHGCDAEIHALPNEDMDREHCGEQSRQARNGATEDVESDGRLSMAMSADFDDNGVDLHRWLESARSHNEQCDPHSATD</sequence>